<dbReference type="PANTHER" id="PTHR40758:SF1">
    <property type="entry name" value="CONSERVED PROTEIN"/>
    <property type="match status" value="1"/>
</dbReference>
<evidence type="ECO:0008006" key="5">
    <source>
        <dbReference type="Google" id="ProtNLM"/>
    </source>
</evidence>
<keyword evidence="4" id="KW-1185">Reference proteome</keyword>
<accession>A0A7R7DJC8</accession>
<organism evidence="3 4">
    <name type="scientific">Actinocatenispora thailandica</name>
    <dbReference type="NCBI Taxonomy" id="227318"/>
    <lineage>
        <taxon>Bacteria</taxon>
        <taxon>Bacillati</taxon>
        <taxon>Actinomycetota</taxon>
        <taxon>Actinomycetes</taxon>
        <taxon>Micromonosporales</taxon>
        <taxon>Micromonosporaceae</taxon>
        <taxon>Actinocatenispora</taxon>
    </lineage>
</organism>
<proteinExistence type="predicted"/>
<dbReference type="Pfam" id="PF07398">
    <property type="entry name" value="MDMPI_C"/>
    <property type="match status" value="1"/>
</dbReference>
<dbReference type="InterPro" id="IPR017517">
    <property type="entry name" value="Maleyloyr_isom"/>
</dbReference>
<dbReference type="NCBIfam" id="TIGR03083">
    <property type="entry name" value="maleylpyruvate isomerase family mycothiol-dependent enzyme"/>
    <property type="match status" value="1"/>
</dbReference>
<dbReference type="PANTHER" id="PTHR40758">
    <property type="entry name" value="CONSERVED PROTEIN"/>
    <property type="match status" value="1"/>
</dbReference>
<feature type="domain" description="MDMPI C-terminal" evidence="1">
    <location>
        <begin position="152"/>
        <end position="248"/>
    </location>
</feature>
<reference evidence="3 4" key="1">
    <citation type="submission" date="2020-08" db="EMBL/GenBank/DDBJ databases">
        <title>Whole genome shotgun sequence of Actinocatenispora thailandica NBRC 105041.</title>
        <authorList>
            <person name="Komaki H."/>
            <person name="Tamura T."/>
        </authorList>
    </citation>
    <scope>NUCLEOTIDE SEQUENCE [LARGE SCALE GENOMIC DNA]</scope>
    <source>
        <strain evidence="3 4">NBRC 105041</strain>
    </source>
</reference>
<evidence type="ECO:0000259" key="1">
    <source>
        <dbReference type="Pfam" id="PF07398"/>
    </source>
</evidence>
<dbReference type="InterPro" id="IPR034660">
    <property type="entry name" value="DinB/YfiT-like"/>
</dbReference>
<dbReference type="SUPFAM" id="SSF109854">
    <property type="entry name" value="DinB/YfiT-like putative metalloenzymes"/>
    <property type="match status" value="1"/>
</dbReference>
<evidence type="ECO:0000259" key="2">
    <source>
        <dbReference type="Pfam" id="PF11716"/>
    </source>
</evidence>
<dbReference type="GO" id="GO:0005886">
    <property type="term" value="C:plasma membrane"/>
    <property type="evidence" value="ECO:0007669"/>
    <property type="project" value="TreeGrafter"/>
</dbReference>
<feature type="domain" description="Mycothiol-dependent maleylpyruvate isomerase metal-binding" evidence="2">
    <location>
        <begin position="17"/>
        <end position="137"/>
    </location>
</feature>
<dbReference type="Pfam" id="PF11716">
    <property type="entry name" value="MDMPI_N"/>
    <property type="match status" value="1"/>
</dbReference>
<dbReference type="RefSeq" id="WP_203959602.1">
    <property type="nucleotide sequence ID" value="NZ_AP023355.1"/>
</dbReference>
<dbReference type="KEGG" id="atl:Athai_00730"/>
<dbReference type="AlphaFoldDB" id="A0A7R7DJC8"/>
<name>A0A7R7DJC8_9ACTN</name>
<dbReference type="InterPro" id="IPR024344">
    <property type="entry name" value="MDMPI_metal-binding"/>
</dbReference>
<dbReference type="EMBL" id="AP023355">
    <property type="protein sequence ID" value="BCJ32570.1"/>
    <property type="molecule type" value="Genomic_DNA"/>
</dbReference>
<protein>
    <recommendedName>
        <fullName evidence="5">Maleylpyruvate isomerase family mycothiol-dependent enzyme</fullName>
    </recommendedName>
</protein>
<dbReference type="Proteomes" id="UP000611640">
    <property type="component" value="Chromosome"/>
</dbReference>
<dbReference type="InterPro" id="IPR010872">
    <property type="entry name" value="MDMPI_C-term_domain"/>
</dbReference>
<evidence type="ECO:0000313" key="3">
    <source>
        <dbReference type="EMBL" id="BCJ32570.1"/>
    </source>
</evidence>
<sequence length="253" mass="26855">MTLTSARPDKVFWLSAIQREAAALRAVTAVDDALASPVPSCPEWTVADLFRHTGAGLRWVAGHVGRGETGSPGAPTTDGAPAGADLLPWWDGALADAVAALDRTEPDLPAWNWAPQDKVARFWHRRVAHELAVHRWDGQVAVGLPEPIETALALDGVDEVLDTWLPADGGLAKTGDGVVQLIADDSEDSWIVRVRGGAISLLDTATLLPEEHALQTQVSGSASDLELALYGRVPFDILTVTGDEALLDCLRVG</sequence>
<dbReference type="GO" id="GO:0046872">
    <property type="term" value="F:metal ion binding"/>
    <property type="evidence" value="ECO:0007669"/>
    <property type="project" value="InterPro"/>
</dbReference>
<evidence type="ECO:0000313" key="4">
    <source>
        <dbReference type="Proteomes" id="UP000611640"/>
    </source>
</evidence>
<gene>
    <name evidence="3" type="ORF">Athai_00730</name>
</gene>